<name>A0A0K9PC10_ZOSMR</name>
<accession>A0A0K9PC10</accession>
<proteinExistence type="predicted"/>
<organism evidence="2 3">
    <name type="scientific">Zostera marina</name>
    <name type="common">Eelgrass</name>
    <dbReference type="NCBI Taxonomy" id="29655"/>
    <lineage>
        <taxon>Eukaryota</taxon>
        <taxon>Viridiplantae</taxon>
        <taxon>Streptophyta</taxon>
        <taxon>Embryophyta</taxon>
        <taxon>Tracheophyta</taxon>
        <taxon>Spermatophyta</taxon>
        <taxon>Magnoliopsida</taxon>
        <taxon>Liliopsida</taxon>
        <taxon>Zosteraceae</taxon>
        <taxon>Zostera</taxon>
    </lineage>
</organism>
<feature type="compositionally biased region" description="Acidic residues" evidence="1">
    <location>
        <begin position="13"/>
        <end position="30"/>
    </location>
</feature>
<dbReference type="AlphaFoldDB" id="A0A0K9PC10"/>
<evidence type="ECO:0000313" key="2">
    <source>
        <dbReference type="EMBL" id="KMZ65735.1"/>
    </source>
</evidence>
<feature type="region of interest" description="Disordered" evidence="1">
    <location>
        <begin position="1"/>
        <end position="30"/>
    </location>
</feature>
<reference evidence="3" key="1">
    <citation type="journal article" date="2016" name="Nature">
        <title>The genome of the seagrass Zostera marina reveals angiosperm adaptation to the sea.</title>
        <authorList>
            <person name="Olsen J.L."/>
            <person name="Rouze P."/>
            <person name="Verhelst B."/>
            <person name="Lin Y.-C."/>
            <person name="Bayer T."/>
            <person name="Collen J."/>
            <person name="Dattolo E."/>
            <person name="De Paoli E."/>
            <person name="Dittami S."/>
            <person name="Maumus F."/>
            <person name="Michel G."/>
            <person name="Kersting A."/>
            <person name="Lauritano C."/>
            <person name="Lohaus R."/>
            <person name="Toepel M."/>
            <person name="Tonon T."/>
            <person name="Vanneste K."/>
            <person name="Amirebrahimi M."/>
            <person name="Brakel J."/>
            <person name="Bostroem C."/>
            <person name="Chovatia M."/>
            <person name="Grimwood J."/>
            <person name="Jenkins J.W."/>
            <person name="Jueterbock A."/>
            <person name="Mraz A."/>
            <person name="Stam W.T."/>
            <person name="Tice H."/>
            <person name="Bornberg-Bauer E."/>
            <person name="Green P.J."/>
            <person name="Pearson G.A."/>
            <person name="Procaccini G."/>
            <person name="Duarte C.M."/>
            <person name="Schmutz J."/>
            <person name="Reusch T.B.H."/>
            <person name="Van de Peer Y."/>
        </authorList>
    </citation>
    <scope>NUCLEOTIDE SEQUENCE [LARGE SCALE GENOMIC DNA]</scope>
    <source>
        <strain evidence="3">cv. Finnish</strain>
    </source>
</reference>
<keyword evidence="3" id="KW-1185">Reference proteome</keyword>
<sequence>MSLHLVLSFLSDEHDDDGNDDEDGSGIETK</sequence>
<dbReference type="Proteomes" id="UP000036987">
    <property type="component" value="Unassembled WGS sequence"/>
</dbReference>
<comment type="caution">
    <text evidence="2">The sequence shown here is derived from an EMBL/GenBank/DDBJ whole genome shotgun (WGS) entry which is preliminary data.</text>
</comment>
<dbReference type="EMBL" id="LFYR01001011">
    <property type="protein sequence ID" value="KMZ65735.1"/>
    <property type="molecule type" value="Genomic_DNA"/>
</dbReference>
<protein>
    <submittedName>
        <fullName evidence="2">Uncharacterized protein</fullName>
    </submittedName>
</protein>
<gene>
    <name evidence="2" type="ORF">ZOSMA_30G00160</name>
</gene>
<evidence type="ECO:0000256" key="1">
    <source>
        <dbReference type="SAM" id="MobiDB-lite"/>
    </source>
</evidence>
<evidence type="ECO:0000313" key="3">
    <source>
        <dbReference type="Proteomes" id="UP000036987"/>
    </source>
</evidence>